<dbReference type="AlphaFoldDB" id="M5WCI9"/>
<reference evidence="1 2" key="1">
    <citation type="journal article" date="2013" name="Nat. Genet.">
        <title>The high-quality draft genome of peach (Prunus persica) identifies unique patterns of genetic diversity, domestication and genome evolution.</title>
        <authorList>
            <consortium name="International Peach Genome Initiative"/>
            <person name="Verde I."/>
            <person name="Abbott A.G."/>
            <person name="Scalabrin S."/>
            <person name="Jung S."/>
            <person name="Shu S."/>
            <person name="Marroni F."/>
            <person name="Zhebentyayeva T."/>
            <person name="Dettori M.T."/>
            <person name="Grimwood J."/>
            <person name="Cattonaro F."/>
            <person name="Zuccolo A."/>
            <person name="Rossini L."/>
            <person name="Jenkins J."/>
            <person name="Vendramin E."/>
            <person name="Meisel L.A."/>
            <person name="Decroocq V."/>
            <person name="Sosinski B."/>
            <person name="Prochnik S."/>
            <person name="Mitros T."/>
            <person name="Policriti A."/>
            <person name="Cipriani G."/>
            <person name="Dondini L."/>
            <person name="Ficklin S."/>
            <person name="Goodstein D.M."/>
            <person name="Xuan P."/>
            <person name="Del Fabbro C."/>
            <person name="Aramini V."/>
            <person name="Copetti D."/>
            <person name="Gonzalez S."/>
            <person name="Horner D.S."/>
            <person name="Falchi R."/>
            <person name="Lucas S."/>
            <person name="Mica E."/>
            <person name="Maldonado J."/>
            <person name="Lazzari B."/>
            <person name="Bielenberg D."/>
            <person name="Pirona R."/>
            <person name="Miculan M."/>
            <person name="Barakat A."/>
            <person name="Testolin R."/>
            <person name="Stella A."/>
            <person name="Tartarini S."/>
            <person name="Tonutti P."/>
            <person name="Arus P."/>
            <person name="Orellana A."/>
            <person name="Wells C."/>
            <person name="Main D."/>
            <person name="Vizzotto G."/>
            <person name="Silva H."/>
            <person name="Salamini F."/>
            <person name="Schmutz J."/>
            <person name="Morgante M."/>
            <person name="Rokhsar D.S."/>
        </authorList>
    </citation>
    <scope>NUCLEOTIDE SEQUENCE [LARGE SCALE GENOMIC DNA]</scope>
    <source>
        <strain evidence="2">cv. Nemared</strain>
    </source>
</reference>
<gene>
    <name evidence="1" type="ORF">PRUPE_5G173900</name>
</gene>
<organism evidence="1 2">
    <name type="scientific">Prunus persica</name>
    <name type="common">Peach</name>
    <name type="synonym">Amygdalus persica</name>
    <dbReference type="NCBI Taxonomy" id="3760"/>
    <lineage>
        <taxon>Eukaryota</taxon>
        <taxon>Viridiplantae</taxon>
        <taxon>Streptophyta</taxon>
        <taxon>Embryophyta</taxon>
        <taxon>Tracheophyta</taxon>
        <taxon>Spermatophyta</taxon>
        <taxon>Magnoliopsida</taxon>
        <taxon>eudicotyledons</taxon>
        <taxon>Gunneridae</taxon>
        <taxon>Pentapetalae</taxon>
        <taxon>rosids</taxon>
        <taxon>fabids</taxon>
        <taxon>Rosales</taxon>
        <taxon>Rosaceae</taxon>
        <taxon>Amygdaloideae</taxon>
        <taxon>Amygdaleae</taxon>
        <taxon>Prunus</taxon>
    </lineage>
</organism>
<dbReference type="HOGENOM" id="CLU_2659167_0_0_1"/>
<accession>M5WCI9</accession>
<dbReference type="Gramene" id="ONI08369">
    <property type="protein sequence ID" value="ONI08369"/>
    <property type="gene ID" value="PRUPE_5G173900"/>
</dbReference>
<evidence type="ECO:0000313" key="1">
    <source>
        <dbReference type="EMBL" id="ONI08369.1"/>
    </source>
</evidence>
<evidence type="ECO:0000313" key="2">
    <source>
        <dbReference type="Proteomes" id="UP000006882"/>
    </source>
</evidence>
<protein>
    <submittedName>
        <fullName evidence="1">Uncharacterized protein</fullName>
    </submittedName>
</protein>
<proteinExistence type="predicted"/>
<dbReference type="EMBL" id="CM007655">
    <property type="protein sequence ID" value="ONI08369.1"/>
    <property type="molecule type" value="Genomic_DNA"/>
</dbReference>
<name>M5WCI9_PRUPE</name>
<dbReference type="Proteomes" id="UP000006882">
    <property type="component" value="Chromosome G5"/>
</dbReference>
<sequence length="76" mass="9033">MTILWQSYVQEKRSGGGNGCRHYWKFQLQLKTINEDWREREHRTKLSITPQGTFSFFRGRHFVGSHDVNQASLYSV</sequence>
<keyword evidence="2" id="KW-1185">Reference proteome</keyword>